<evidence type="ECO:0000259" key="1">
    <source>
        <dbReference type="SMART" id="SM01126"/>
    </source>
</evidence>
<dbReference type="EMBL" id="VITY01000003">
    <property type="protein sequence ID" value="TWC05587.1"/>
    <property type="molecule type" value="Genomic_DNA"/>
</dbReference>
<dbReference type="PANTHER" id="PTHR47163">
    <property type="entry name" value="DDE_TNP_IS1595 DOMAIN-CONTAINING PROTEIN"/>
    <property type="match status" value="1"/>
</dbReference>
<sequence>MAKSVLSADRFHNEEAAFEYVEAQLWPNGPVCPHCENSDAAKIGRLQGKTTRVGLRKCYACRKPFTVRIGTIFEDSHLPLRLWLQAIHLLCSSKKGISTRQLQRTLGCGMKTAWHLGHRVRFAMAPGGSIGPLGGAGKVVEADETELARSRKTRRPADFRRKTHNPIVLSLVERGGDIRSTMLDHRSAMGVVRANVHPESNLMTDTATRYKYAPVARHDMVDHSKGEYVRYEYPITGEPELMISTNTLEGFFSVLKRGLVGIYQRVSTKHLDRYLAEFDFRQNTREALEINDEQRADLALKGFPGKRLTYQTTHSETEA</sequence>
<accession>A0A560MD97</accession>
<dbReference type="InterPro" id="IPR053164">
    <property type="entry name" value="IS1016-like_transposase"/>
</dbReference>
<dbReference type="InterPro" id="IPR024442">
    <property type="entry name" value="Transposase_Zn_ribbon"/>
</dbReference>
<dbReference type="OrthoDB" id="271821at2"/>
<comment type="caution">
    <text evidence="2">The sequence shown here is derived from an EMBL/GenBank/DDBJ whole genome shotgun (WGS) entry which is preliminary data.</text>
</comment>
<organism evidence="2 3">
    <name type="scientific">Bradyrhizobium macuxiense</name>
    <dbReference type="NCBI Taxonomy" id="1755647"/>
    <lineage>
        <taxon>Bacteria</taxon>
        <taxon>Pseudomonadati</taxon>
        <taxon>Pseudomonadota</taxon>
        <taxon>Alphaproteobacteria</taxon>
        <taxon>Hyphomicrobiales</taxon>
        <taxon>Nitrobacteraceae</taxon>
        <taxon>Bradyrhizobium</taxon>
    </lineage>
</organism>
<dbReference type="RefSeq" id="WP_146985873.1">
    <property type="nucleotide sequence ID" value="NZ_VITY01000003.1"/>
</dbReference>
<dbReference type="PANTHER" id="PTHR47163:SF2">
    <property type="entry name" value="SI:DKEY-17M8.2"/>
    <property type="match status" value="1"/>
</dbReference>
<dbReference type="Proteomes" id="UP000321304">
    <property type="component" value="Unassembled WGS sequence"/>
</dbReference>
<dbReference type="NCBIfam" id="NF033547">
    <property type="entry name" value="transpos_IS1595"/>
    <property type="match status" value="1"/>
</dbReference>
<proteinExistence type="predicted"/>
<feature type="domain" description="ISXO2-like transposase" evidence="1">
    <location>
        <begin position="132"/>
        <end position="283"/>
    </location>
</feature>
<keyword evidence="3" id="KW-1185">Reference proteome</keyword>
<reference evidence="2 3" key="1">
    <citation type="submission" date="2019-06" db="EMBL/GenBank/DDBJ databases">
        <title>Genomic Encyclopedia of Type Strains, Phase IV (KMG-V): Genome sequencing to study the core and pangenomes of soil and plant-associated prokaryotes.</title>
        <authorList>
            <person name="Whitman W."/>
        </authorList>
    </citation>
    <scope>NUCLEOTIDE SEQUENCE [LARGE SCALE GENOMIC DNA]</scope>
    <source>
        <strain evidence="2 3">BR 10355</strain>
    </source>
</reference>
<dbReference type="Pfam" id="PF12762">
    <property type="entry name" value="DDE_Tnp_IS1595"/>
    <property type="match status" value="1"/>
</dbReference>
<protein>
    <submittedName>
        <fullName evidence="2">Transposase-like zinc ribbon protein</fullName>
    </submittedName>
</protein>
<dbReference type="SMART" id="SM01126">
    <property type="entry name" value="DDE_Tnp_IS1595"/>
    <property type="match status" value="1"/>
</dbReference>
<name>A0A560MD97_9BRAD</name>
<dbReference type="AlphaFoldDB" id="A0A560MD97"/>
<evidence type="ECO:0000313" key="3">
    <source>
        <dbReference type="Proteomes" id="UP000321304"/>
    </source>
</evidence>
<dbReference type="InterPro" id="IPR024445">
    <property type="entry name" value="Tnp_ISXO2-like"/>
</dbReference>
<evidence type="ECO:0000313" key="2">
    <source>
        <dbReference type="EMBL" id="TWC05587.1"/>
    </source>
</evidence>
<gene>
    <name evidence="2" type="ORF">FBZ93_103607</name>
</gene>
<dbReference type="Pfam" id="PF12760">
    <property type="entry name" value="Zn_ribbon_IS1595"/>
    <property type="match status" value="1"/>
</dbReference>